<proteinExistence type="predicted"/>
<dbReference type="InterPro" id="IPR017850">
    <property type="entry name" value="Alkaline_phosphatase_core_sf"/>
</dbReference>
<comment type="caution">
    <text evidence="4">The sequence shown here is derived from an EMBL/GenBank/DDBJ whole genome shotgun (WGS) entry which is preliminary data.</text>
</comment>
<dbReference type="Proteomes" id="UP000520198">
    <property type="component" value="Unassembled WGS sequence"/>
</dbReference>
<keyword evidence="1" id="KW-0479">Metal-binding</keyword>
<dbReference type="EMBL" id="JABWDU010000007">
    <property type="protein sequence ID" value="NVD41826.1"/>
    <property type="molecule type" value="Genomic_DNA"/>
</dbReference>
<protein>
    <submittedName>
        <fullName evidence="4">Sulfatase-like hydrolase/transferase</fullName>
    </submittedName>
</protein>
<dbReference type="SUPFAM" id="SSF53649">
    <property type="entry name" value="Alkaline phosphatase-like"/>
    <property type="match status" value="1"/>
</dbReference>
<keyword evidence="5" id="KW-1185">Reference proteome</keyword>
<evidence type="ECO:0000256" key="1">
    <source>
        <dbReference type="ARBA" id="ARBA00022723"/>
    </source>
</evidence>
<dbReference type="Gene3D" id="3.40.720.10">
    <property type="entry name" value="Alkaline Phosphatase, subunit A"/>
    <property type="match status" value="1"/>
</dbReference>
<dbReference type="GO" id="GO:0008484">
    <property type="term" value="F:sulfuric ester hydrolase activity"/>
    <property type="evidence" value="ECO:0007669"/>
    <property type="project" value="TreeGrafter"/>
</dbReference>
<evidence type="ECO:0000256" key="2">
    <source>
        <dbReference type="ARBA" id="ARBA00022801"/>
    </source>
</evidence>
<evidence type="ECO:0000313" key="4">
    <source>
        <dbReference type="EMBL" id="NVD41826.1"/>
    </source>
</evidence>
<dbReference type="PANTHER" id="PTHR45953:SF1">
    <property type="entry name" value="IDURONATE 2-SULFATASE"/>
    <property type="match status" value="1"/>
</dbReference>
<dbReference type="GO" id="GO:0046872">
    <property type="term" value="F:metal ion binding"/>
    <property type="evidence" value="ECO:0007669"/>
    <property type="project" value="UniProtKB-KW"/>
</dbReference>
<keyword evidence="4" id="KW-0808">Transferase</keyword>
<gene>
    <name evidence="4" type="ORF">HT585_23440</name>
</gene>
<dbReference type="PANTHER" id="PTHR45953">
    <property type="entry name" value="IDURONATE 2-SULFATASE"/>
    <property type="match status" value="1"/>
</dbReference>
<dbReference type="AlphaFoldDB" id="A0A7Y6QA54"/>
<dbReference type="InterPro" id="IPR000917">
    <property type="entry name" value="Sulfatase_N"/>
</dbReference>
<keyword evidence="2 4" id="KW-0378">Hydrolase</keyword>
<dbReference type="GO" id="GO:0005737">
    <property type="term" value="C:cytoplasm"/>
    <property type="evidence" value="ECO:0007669"/>
    <property type="project" value="TreeGrafter"/>
</dbReference>
<reference evidence="4 5" key="1">
    <citation type="submission" date="2020-06" db="EMBL/GenBank/DDBJ databases">
        <authorList>
            <person name="Grouzdev D.S."/>
        </authorList>
    </citation>
    <scope>NUCLEOTIDE SEQUENCE [LARGE SCALE GENOMIC DNA]</scope>
    <source>
        <strain evidence="4 5">HO-A22</strain>
    </source>
</reference>
<evidence type="ECO:0000259" key="3">
    <source>
        <dbReference type="Pfam" id="PF00884"/>
    </source>
</evidence>
<dbReference type="RefSeq" id="WP_176355211.1">
    <property type="nucleotide sequence ID" value="NZ_JABWDU010000007.1"/>
</dbReference>
<name>A0A7Y6QA54_9HYPH</name>
<accession>A0A7Y6QA54</accession>
<organism evidence="4 5">
    <name type="scientific">Ensifer oleiphilus</name>
    <dbReference type="NCBI Taxonomy" id="2742698"/>
    <lineage>
        <taxon>Bacteria</taxon>
        <taxon>Pseudomonadati</taxon>
        <taxon>Pseudomonadota</taxon>
        <taxon>Alphaproteobacteria</taxon>
        <taxon>Hyphomicrobiales</taxon>
        <taxon>Rhizobiaceae</taxon>
        <taxon>Sinorhizobium/Ensifer group</taxon>
        <taxon>Ensifer</taxon>
    </lineage>
</organism>
<dbReference type="GO" id="GO:0016740">
    <property type="term" value="F:transferase activity"/>
    <property type="evidence" value="ECO:0007669"/>
    <property type="project" value="UniProtKB-KW"/>
</dbReference>
<sequence length="482" mass="54090">MKKPNVVVIMADQLRYDFIGTSYMPHLQALQADSCFFPNAYCASPLCVPSRGAFFTGRYPNSTGCLINPWVEADRQHGFIPDGIANLYDLLSADWDGWHAGKQHMMYQPPLETREGTRTKWNALEDTYGAFLQARGHRPPGGTRFRGIVPELTSGAVTSVGNYSLPATGCYEPGFDSFFDGYILRSALDAIENRDRSRPFFLSAMFLAPHPPFDVPEPWFSLAREFDPPDNVGVWFSGQSPLQLYNLPGFLGARYSRDDWKEIWRVYAGLVALLDHCIGELVSRLKAEGIYDETLIVFTSDHGEMLGSHRLWQKMCMYEESVRTPLIFKLPAGMEGMGGICEQPVSHIDVLPTICELLEIERPPDLPGTSLLPAMRGGTTREHRDIFIQYDGNGALGNFSRCIICKSHKLIVDLFKDEIFFELYALESDAQETTNLVVERADLAAELFSKIAEHMRMTGDHVALAPDALQQFILRLDSVHSA</sequence>
<dbReference type="Pfam" id="PF00884">
    <property type="entry name" value="Sulfatase"/>
    <property type="match status" value="1"/>
</dbReference>
<evidence type="ECO:0000313" key="5">
    <source>
        <dbReference type="Proteomes" id="UP000520198"/>
    </source>
</evidence>
<feature type="domain" description="Sulfatase N-terminal" evidence="3">
    <location>
        <begin position="4"/>
        <end position="359"/>
    </location>
</feature>